<organism evidence="1 2">
    <name type="scientific">Nitzschia inconspicua</name>
    <dbReference type="NCBI Taxonomy" id="303405"/>
    <lineage>
        <taxon>Eukaryota</taxon>
        <taxon>Sar</taxon>
        <taxon>Stramenopiles</taxon>
        <taxon>Ochrophyta</taxon>
        <taxon>Bacillariophyta</taxon>
        <taxon>Bacillariophyceae</taxon>
        <taxon>Bacillariophycidae</taxon>
        <taxon>Bacillariales</taxon>
        <taxon>Bacillariaceae</taxon>
        <taxon>Nitzschia</taxon>
    </lineage>
</organism>
<reference evidence="1" key="1">
    <citation type="journal article" date="2021" name="Sci. Rep.">
        <title>Diploid genomic architecture of Nitzschia inconspicua, an elite biomass production diatom.</title>
        <authorList>
            <person name="Oliver A."/>
            <person name="Podell S."/>
            <person name="Pinowska A."/>
            <person name="Traller J.C."/>
            <person name="Smith S.R."/>
            <person name="McClure R."/>
            <person name="Beliaev A."/>
            <person name="Bohutskyi P."/>
            <person name="Hill E.A."/>
            <person name="Rabines A."/>
            <person name="Zheng H."/>
            <person name="Allen L.Z."/>
            <person name="Kuo A."/>
            <person name="Grigoriev I.V."/>
            <person name="Allen A.E."/>
            <person name="Hazlebeck D."/>
            <person name="Allen E.E."/>
        </authorList>
    </citation>
    <scope>NUCLEOTIDE SEQUENCE</scope>
    <source>
        <strain evidence="1">Hildebrandi</strain>
    </source>
</reference>
<evidence type="ECO:0000313" key="1">
    <source>
        <dbReference type="EMBL" id="KAG7343791.1"/>
    </source>
</evidence>
<accession>A0A9K3KI26</accession>
<reference evidence="1" key="2">
    <citation type="submission" date="2021-04" db="EMBL/GenBank/DDBJ databases">
        <authorList>
            <person name="Podell S."/>
        </authorList>
    </citation>
    <scope>NUCLEOTIDE SEQUENCE</scope>
    <source>
        <strain evidence="1">Hildebrandi</strain>
    </source>
</reference>
<name>A0A9K3KI26_9STRA</name>
<evidence type="ECO:0000313" key="2">
    <source>
        <dbReference type="Proteomes" id="UP000693970"/>
    </source>
</evidence>
<protein>
    <submittedName>
        <fullName evidence="1">Tetratricopeptide repeat protein</fullName>
    </submittedName>
</protein>
<dbReference type="EMBL" id="JAGRRH010000023">
    <property type="protein sequence ID" value="KAG7343791.1"/>
    <property type="molecule type" value="Genomic_DNA"/>
</dbReference>
<comment type="caution">
    <text evidence="1">The sequence shown here is derived from an EMBL/GenBank/DDBJ whole genome shotgun (WGS) entry which is preliminary data.</text>
</comment>
<dbReference type="Pfam" id="PF13181">
    <property type="entry name" value="TPR_8"/>
    <property type="match status" value="1"/>
</dbReference>
<keyword evidence="2" id="KW-1185">Reference proteome</keyword>
<dbReference type="Proteomes" id="UP000693970">
    <property type="component" value="Unassembled WGS sequence"/>
</dbReference>
<sequence>MFPVNSGTKSFIPVATARSLQLISYQNNEGVALYNQGKYAEAVLLFKQAVSASKTFLNYPIEEVESPTDVGPPSASLQVFPSQAARTCHLRSTMDESVYTKAFEVVVTLACEDEARRFACQGHCLLFSRLSTFLIYNLALAHHALGLSYNDDDSRRSRDFLLIARDLYNLAYSIPQQEQDKEIIDAALLPLFVQAVLNNLGRCYASLDDAEKSVVCFEFLLRSIIVSQQDLKVAGNIGDRHDRLSKDHSIACFFNNTLFLVLKDPGFAPAA</sequence>
<dbReference type="AlphaFoldDB" id="A0A9K3KI26"/>
<gene>
    <name evidence="1" type="ORF">IV203_021799</name>
</gene>
<proteinExistence type="predicted"/>
<dbReference type="InterPro" id="IPR019734">
    <property type="entry name" value="TPR_rpt"/>
</dbReference>